<sequence>MSKPFEFLFRVRYGECDAQGVVFNARYGDYTDLAVTEYLRAAIGSYQELVRLGYETQVVRLLTEWKAPARYDDVLCATVEPTHFGNTSFTLTIAFTNLVSGQVIATSQATYVLVCAKEFTKQSIPAELKSALQEGAVGKQINQAG</sequence>
<dbReference type="InterPro" id="IPR050563">
    <property type="entry name" value="4-hydroxybenzoyl-CoA_TE"/>
</dbReference>
<dbReference type="PANTHER" id="PTHR31793">
    <property type="entry name" value="4-HYDROXYBENZOYL-COA THIOESTERASE FAMILY MEMBER"/>
    <property type="match status" value="1"/>
</dbReference>
<evidence type="ECO:0000256" key="2">
    <source>
        <dbReference type="ARBA" id="ARBA00022801"/>
    </source>
</evidence>
<protein>
    <submittedName>
        <fullName evidence="4">Acyl-CoA thioesterase</fullName>
    </submittedName>
</protein>
<dbReference type="PANTHER" id="PTHR31793:SF27">
    <property type="entry name" value="NOVEL THIOESTERASE SUPERFAMILY DOMAIN AND SAPOSIN A-TYPE DOMAIN CONTAINING PROTEIN (0610012H03RIK)"/>
    <property type="match status" value="1"/>
</dbReference>
<dbReference type="Gene3D" id="3.10.129.10">
    <property type="entry name" value="Hotdog Thioesterase"/>
    <property type="match status" value="1"/>
</dbReference>
<feature type="domain" description="Thioesterase" evidence="3">
    <location>
        <begin position="19"/>
        <end position="97"/>
    </location>
</feature>
<evidence type="ECO:0000313" key="5">
    <source>
        <dbReference type="Proteomes" id="UP000501130"/>
    </source>
</evidence>
<evidence type="ECO:0000313" key="4">
    <source>
        <dbReference type="EMBL" id="QJR30056.1"/>
    </source>
</evidence>
<evidence type="ECO:0000256" key="1">
    <source>
        <dbReference type="ARBA" id="ARBA00005953"/>
    </source>
</evidence>
<dbReference type="InterPro" id="IPR006683">
    <property type="entry name" value="Thioestr_dom"/>
</dbReference>
<keyword evidence="5" id="KW-1185">Reference proteome</keyword>
<dbReference type="RefSeq" id="WP_171099849.1">
    <property type="nucleotide sequence ID" value="NZ_CP053084.1"/>
</dbReference>
<dbReference type="EMBL" id="CP053084">
    <property type="protein sequence ID" value="QJR30056.1"/>
    <property type="molecule type" value="Genomic_DNA"/>
</dbReference>
<reference evidence="4 5" key="1">
    <citation type="submission" date="2020-05" db="EMBL/GenBank/DDBJ databases">
        <title>Compete genome of Limnobacter sp. SAORIC-580.</title>
        <authorList>
            <person name="Song J."/>
            <person name="Cho J.-C."/>
        </authorList>
    </citation>
    <scope>NUCLEOTIDE SEQUENCE [LARGE SCALE GENOMIC DNA]</scope>
    <source>
        <strain evidence="4 5">SAORIC-580</strain>
    </source>
</reference>
<dbReference type="Proteomes" id="UP000501130">
    <property type="component" value="Chromosome"/>
</dbReference>
<gene>
    <name evidence="4" type="ORF">HKT17_10225</name>
</gene>
<dbReference type="Pfam" id="PF03061">
    <property type="entry name" value="4HBT"/>
    <property type="match status" value="1"/>
</dbReference>
<proteinExistence type="inferred from homology"/>
<evidence type="ECO:0000259" key="3">
    <source>
        <dbReference type="Pfam" id="PF03061"/>
    </source>
</evidence>
<comment type="similarity">
    <text evidence="1">Belongs to the 4-hydroxybenzoyl-CoA thioesterase family.</text>
</comment>
<dbReference type="CDD" id="cd00586">
    <property type="entry name" value="4HBT"/>
    <property type="match status" value="1"/>
</dbReference>
<name>A0ABX6N6K9_9BURK</name>
<dbReference type="InterPro" id="IPR029069">
    <property type="entry name" value="HotDog_dom_sf"/>
</dbReference>
<keyword evidence="2" id="KW-0378">Hydrolase</keyword>
<dbReference type="SUPFAM" id="SSF54637">
    <property type="entry name" value="Thioesterase/thiol ester dehydrase-isomerase"/>
    <property type="match status" value="1"/>
</dbReference>
<accession>A0ABX6N6K9</accession>
<organism evidence="4 5">
    <name type="scientific">Limnobacter profundi</name>
    <dbReference type="NCBI Taxonomy" id="2732163"/>
    <lineage>
        <taxon>Bacteria</taxon>
        <taxon>Pseudomonadati</taxon>
        <taxon>Pseudomonadota</taxon>
        <taxon>Betaproteobacteria</taxon>
        <taxon>Burkholderiales</taxon>
        <taxon>Burkholderiaceae</taxon>
        <taxon>Limnobacter</taxon>
    </lineage>
</organism>